<dbReference type="RefSeq" id="XP_062720474.1">
    <property type="nucleotide sequence ID" value="XM_062869605.1"/>
</dbReference>
<dbReference type="AlphaFoldDB" id="A0AAJ0GRA1"/>
<evidence type="ECO:0000256" key="1">
    <source>
        <dbReference type="ARBA" id="ARBA00009176"/>
    </source>
</evidence>
<sequence>MQSQANTDKPHSQATTVQLHAYFSLQLPLLTSLARPTHSSAPKVPEAENQLTDMNPLSVTFLTLATIIIPFAHTKDLIIDTDLFSDVDDAGALLLAATSPDVNLLAVNVNYPSSYSALAASAILAHYGHPNIPIGIPRPLTNATFFDGWFYELGEYASKIAFHFSGGSLPWGHAEDAWHPVALYRKSLAEAEDGSVTIVSIGFLDNLSALLNSTADTYSPLTGRQLVSRKVSELVVMGGGYPSGRSWNFWGSSNNASLAAAHALNSWDGRVTFVGDDVGKNVLSGAPLMRQGPESDPVRKAYIYYSYYHPRPSWDPLTVLYAIYGLGDLFEFGNEYGYNHVEPDGTNRWVWDEEVRNQQFLRLRVDNETAAAEVDRLFLRGALSAMTGQQGPRTGGLLCSSCGHEEL</sequence>
<dbReference type="GO" id="GO:0016799">
    <property type="term" value="F:hydrolase activity, hydrolyzing N-glycosyl compounds"/>
    <property type="evidence" value="ECO:0007669"/>
    <property type="project" value="InterPro"/>
</dbReference>
<dbReference type="Gene3D" id="3.90.245.10">
    <property type="entry name" value="Ribonucleoside hydrolase-like"/>
    <property type="match status" value="1"/>
</dbReference>
<name>A0AAJ0GRA1_9PEZI</name>
<dbReference type="Proteomes" id="UP001273166">
    <property type="component" value="Unassembled WGS sequence"/>
</dbReference>
<accession>A0AAJ0GRA1</accession>
<dbReference type="EMBL" id="JAUDZG010000005">
    <property type="protein sequence ID" value="KAK3304694.1"/>
    <property type="molecule type" value="Genomic_DNA"/>
</dbReference>
<proteinExistence type="inferred from homology"/>
<evidence type="ECO:0000259" key="2">
    <source>
        <dbReference type="Pfam" id="PF01156"/>
    </source>
</evidence>
<dbReference type="CDD" id="cd02652">
    <property type="entry name" value="nuc_hydro_2"/>
    <property type="match status" value="1"/>
</dbReference>
<keyword evidence="4" id="KW-1185">Reference proteome</keyword>
<dbReference type="PANTHER" id="PTHR43264">
    <property type="match status" value="1"/>
</dbReference>
<comment type="similarity">
    <text evidence="1">Belongs to the IUNH family.</text>
</comment>
<dbReference type="GeneID" id="87888434"/>
<dbReference type="Pfam" id="PF01156">
    <property type="entry name" value="IU_nuc_hydro"/>
    <property type="match status" value="1"/>
</dbReference>
<dbReference type="InterPro" id="IPR036452">
    <property type="entry name" value="Ribo_hydro-like"/>
</dbReference>
<dbReference type="InterPro" id="IPR001910">
    <property type="entry name" value="Inosine/uridine_hydrolase_dom"/>
</dbReference>
<keyword evidence="3" id="KW-0378">Hydrolase</keyword>
<evidence type="ECO:0000313" key="4">
    <source>
        <dbReference type="Proteomes" id="UP001273166"/>
    </source>
</evidence>
<comment type="caution">
    <text evidence="3">The sequence shown here is derived from an EMBL/GenBank/DDBJ whole genome shotgun (WGS) entry which is preliminary data.</text>
</comment>
<protein>
    <submittedName>
        <fullName evidence="3">Inosine/uridine-preferring nucleoside hydrolase</fullName>
    </submittedName>
</protein>
<dbReference type="PANTHER" id="PTHR43264:SF1">
    <property type="entry name" value="INOSINE_URIDINE-PREFERRING NUCLEOSIDE HYDROLASE DOMAIN-CONTAINING PROTEIN"/>
    <property type="match status" value="1"/>
</dbReference>
<feature type="non-terminal residue" evidence="3">
    <location>
        <position position="1"/>
    </location>
</feature>
<organism evidence="3 4">
    <name type="scientific">Chaetomium strumarium</name>
    <dbReference type="NCBI Taxonomy" id="1170767"/>
    <lineage>
        <taxon>Eukaryota</taxon>
        <taxon>Fungi</taxon>
        <taxon>Dikarya</taxon>
        <taxon>Ascomycota</taxon>
        <taxon>Pezizomycotina</taxon>
        <taxon>Sordariomycetes</taxon>
        <taxon>Sordariomycetidae</taxon>
        <taxon>Sordariales</taxon>
        <taxon>Chaetomiaceae</taxon>
        <taxon>Chaetomium</taxon>
    </lineage>
</organism>
<feature type="domain" description="Inosine/uridine-preferring nucleoside hydrolase" evidence="2">
    <location>
        <begin position="77"/>
        <end position="330"/>
    </location>
</feature>
<gene>
    <name evidence="3" type="ORF">B0T15DRAFT_537327</name>
</gene>
<reference evidence="3" key="2">
    <citation type="submission" date="2023-06" db="EMBL/GenBank/DDBJ databases">
        <authorList>
            <consortium name="Lawrence Berkeley National Laboratory"/>
            <person name="Mondo S.J."/>
            <person name="Hensen N."/>
            <person name="Bonometti L."/>
            <person name="Westerberg I."/>
            <person name="Brannstrom I.O."/>
            <person name="Guillou S."/>
            <person name="Cros-Aarteil S."/>
            <person name="Calhoun S."/>
            <person name="Haridas S."/>
            <person name="Kuo A."/>
            <person name="Pangilinan J."/>
            <person name="Riley R."/>
            <person name="Labutti K."/>
            <person name="Andreopoulos B."/>
            <person name="Lipzen A."/>
            <person name="Chen C."/>
            <person name="Yanf M."/>
            <person name="Daum C."/>
            <person name="Ng V."/>
            <person name="Clum A."/>
            <person name="Steindorff A."/>
            <person name="Ohm R."/>
            <person name="Martin F."/>
            <person name="Silar P."/>
            <person name="Natvig D."/>
            <person name="Lalanne C."/>
            <person name="Gautier V."/>
            <person name="Ament-Velasquez S.L."/>
            <person name="Kruys A."/>
            <person name="Hutchinson M.I."/>
            <person name="Powell A.J."/>
            <person name="Barry K."/>
            <person name="Miller A.N."/>
            <person name="Grigoriev I.V."/>
            <person name="Debuchy R."/>
            <person name="Gladieux P."/>
            <person name="Thoren M.H."/>
            <person name="Johannesson H."/>
        </authorList>
    </citation>
    <scope>NUCLEOTIDE SEQUENCE</scope>
    <source>
        <strain evidence="3">CBS 333.67</strain>
    </source>
</reference>
<dbReference type="SUPFAM" id="SSF53590">
    <property type="entry name" value="Nucleoside hydrolase"/>
    <property type="match status" value="1"/>
</dbReference>
<evidence type="ECO:0000313" key="3">
    <source>
        <dbReference type="EMBL" id="KAK3304694.1"/>
    </source>
</evidence>
<reference evidence="3" key="1">
    <citation type="journal article" date="2023" name="Mol. Phylogenet. Evol.">
        <title>Genome-scale phylogeny and comparative genomics of the fungal order Sordariales.</title>
        <authorList>
            <person name="Hensen N."/>
            <person name="Bonometti L."/>
            <person name="Westerberg I."/>
            <person name="Brannstrom I.O."/>
            <person name="Guillou S."/>
            <person name="Cros-Aarteil S."/>
            <person name="Calhoun S."/>
            <person name="Haridas S."/>
            <person name="Kuo A."/>
            <person name="Mondo S."/>
            <person name="Pangilinan J."/>
            <person name="Riley R."/>
            <person name="LaButti K."/>
            <person name="Andreopoulos B."/>
            <person name="Lipzen A."/>
            <person name="Chen C."/>
            <person name="Yan M."/>
            <person name="Daum C."/>
            <person name="Ng V."/>
            <person name="Clum A."/>
            <person name="Steindorff A."/>
            <person name="Ohm R.A."/>
            <person name="Martin F."/>
            <person name="Silar P."/>
            <person name="Natvig D.O."/>
            <person name="Lalanne C."/>
            <person name="Gautier V."/>
            <person name="Ament-Velasquez S.L."/>
            <person name="Kruys A."/>
            <person name="Hutchinson M.I."/>
            <person name="Powell A.J."/>
            <person name="Barry K."/>
            <person name="Miller A.N."/>
            <person name="Grigoriev I.V."/>
            <person name="Debuchy R."/>
            <person name="Gladieux P."/>
            <person name="Hiltunen Thoren M."/>
            <person name="Johannesson H."/>
        </authorList>
    </citation>
    <scope>NUCLEOTIDE SEQUENCE</scope>
    <source>
        <strain evidence="3">CBS 333.67</strain>
    </source>
</reference>